<accession>W4I8H2</accession>
<proteinExistence type="predicted"/>
<evidence type="ECO:0000313" key="1">
    <source>
        <dbReference type="EMBL" id="ETW39996.1"/>
    </source>
</evidence>
<dbReference type="Proteomes" id="UP000019114">
    <property type="component" value="Unassembled WGS sequence"/>
</dbReference>
<evidence type="ECO:0000313" key="2">
    <source>
        <dbReference type="Proteomes" id="UP000019114"/>
    </source>
</evidence>
<reference evidence="1 2" key="2">
    <citation type="submission" date="2013-02" db="EMBL/GenBank/DDBJ databases">
        <title>The Genome Sequence of Plasmodium falciparum NF135/5.C10.</title>
        <authorList>
            <consortium name="The Broad Institute Genome Sequencing Platform"/>
            <consortium name="The Broad Institute Genome Sequencing Center for Infectious Disease"/>
            <person name="Neafsey D."/>
            <person name="Cheeseman I."/>
            <person name="Volkman S."/>
            <person name="Adams J."/>
            <person name="Walker B."/>
            <person name="Young S.K."/>
            <person name="Zeng Q."/>
            <person name="Gargeya S."/>
            <person name="Fitzgerald M."/>
            <person name="Haas B."/>
            <person name="Abouelleil A."/>
            <person name="Alvarado L."/>
            <person name="Arachchi H.M."/>
            <person name="Berlin A.M."/>
            <person name="Chapman S.B."/>
            <person name="Dewar J."/>
            <person name="Goldberg J."/>
            <person name="Griggs A."/>
            <person name="Gujja S."/>
            <person name="Hansen M."/>
            <person name="Howarth C."/>
            <person name="Imamovic A."/>
            <person name="Larimer J."/>
            <person name="McCowan C."/>
            <person name="Murphy C."/>
            <person name="Neiman D."/>
            <person name="Pearson M."/>
            <person name="Priest M."/>
            <person name="Roberts A."/>
            <person name="Saif S."/>
            <person name="Shea T."/>
            <person name="Sisk P."/>
            <person name="Sykes S."/>
            <person name="Wortman J."/>
            <person name="Nusbaum C."/>
            <person name="Birren B."/>
        </authorList>
    </citation>
    <scope>NUCLEOTIDE SEQUENCE [LARGE SCALE GENOMIC DNA]</scope>
    <source>
        <strain evidence="1 2">NF135/5.C10</strain>
    </source>
</reference>
<organism evidence="1 2">
    <name type="scientific">Plasmodium falciparum NF135/5.C10</name>
    <dbReference type="NCBI Taxonomy" id="1036726"/>
    <lineage>
        <taxon>Eukaryota</taxon>
        <taxon>Sar</taxon>
        <taxon>Alveolata</taxon>
        <taxon>Apicomplexa</taxon>
        <taxon>Aconoidasida</taxon>
        <taxon>Haemosporida</taxon>
        <taxon>Plasmodiidae</taxon>
        <taxon>Plasmodium</taxon>
        <taxon>Plasmodium (Laverania)</taxon>
    </lineage>
</organism>
<gene>
    <name evidence="1" type="ORF">PFNF135_06022</name>
</gene>
<dbReference type="AlphaFoldDB" id="W4I8H2"/>
<sequence>MLNIFLFLTEYFILSKIKYKFIIKFYMIIKKNGIKITIHVNIFKSHRRYIKKLDNMLLFLKQ</sequence>
<protein>
    <submittedName>
        <fullName evidence="1">Uncharacterized protein</fullName>
    </submittedName>
</protein>
<dbReference type="EMBL" id="KI926126">
    <property type="protein sequence ID" value="ETW39996.1"/>
    <property type="molecule type" value="Genomic_DNA"/>
</dbReference>
<reference evidence="1 2" key="1">
    <citation type="submission" date="2013-02" db="EMBL/GenBank/DDBJ databases">
        <title>The Genome Annotation of Plasmodium falciparum NF135/5.C10.</title>
        <authorList>
            <consortium name="The Broad Institute Genome Sequencing Platform"/>
            <consortium name="The Broad Institute Genome Sequencing Center for Infectious Disease"/>
            <person name="Neafsey D."/>
            <person name="Hoffman S."/>
            <person name="Volkman S."/>
            <person name="Rosenthal P."/>
            <person name="Walker B."/>
            <person name="Young S.K."/>
            <person name="Zeng Q."/>
            <person name="Gargeya S."/>
            <person name="Fitzgerald M."/>
            <person name="Haas B."/>
            <person name="Abouelleil A."/>
            <person name="Allen A.W."/>
            <person name="Alvarado L."/>
            <person name="Arachchi H.M."/>
            <person name="Berlin A.M."/>
            <person name="Chapman S.B."/>
            <person name="Gainer-Dewar J."/>
            <person name="Goldberg J."/>
            <person name="Griggs A."/>
            <person name="Gujja S."/>
            <person name="Hansen M."/>
            <person name="Howarth C."/>
            <person name="Imamovic A."/>
            <person name="Ireland A."/>
            <person name="Larimer J."/>
            <person name="McCowan C."/>
            <person name="Murphy C."/>
            <person name="Pearson M."/>
            <person name="Poon T.W."/>
            <person name="Priest M."/>
            <person name="Roberts A."/>
            <person name="Saif S."/>
            <person name="Shea T."/>
            <person name="Sisk P."/>
            <person name="Sykes S."/>
            <person name="Wortman J."/>
            <person name="Nusbaum C."/>
            <person name="Birren B."/>
        </authorList>
    </citation>
    <scope>NUCLEOTIDE SEQUENCE [LARGE SCALE GENOMIC DNA]</scope>
    <source>
        <strain evidence="1 2">NF135/5.C10</strain>
    </source>
</reference>
<name>W4I8H2_PLAFA</name>